<dbReference type="EMBL" id="BMAO01015930">
    <property type="protein sequence ID" value="GFR05257.1"/>
    <property type="molecule type" value="Genomic_DNA"/>
</dbReference>
<feature type="region of interest" description="Disordered" evidence="1">
    <location>
        <begin position="46"/>
        <end position="73"/>
    </location>
</feature>
<dbReference type="AlphaFoldDB" id="A0A8X6LEB4"/>
<evidence type="ECO:0000256" key="1">
    <source>
        <dbReference type="SAM" id="MobiDB-lite"/>
    </source>
</evidence>
<organism evidence="2 3">
    <name type="scientific">Trichonephila clavata</name>
    <name type="common">Joro spider</name>
    <name type="synonym">Nephila clavata</name>
    <dbReference type="NCBI Taxonomy" id="2740835"/>
    <lineage>
        <taxon>Eukaryota</taxon>
        <taxon>Metazoa</taxon>
        <taxon>Ecdysozoa</taxon>
        <taxon>Arthropoda</taxon>
        <taxon>Chelicerata</taxon>
        <taxon>Arachnida</taxon>
        <taxon>Araneae</taxon>
        <taxon>Araneomorphae</taxon>
        <taxon>Entelegynae</taxon>
        <taxon>Araneoidea</taxon>
        <taxon>Nephilidae</taxon>
        <taxon>Trichonephila</taxon>
    </lineage>
</organism>
<reference evidence="2" key="1">
    <citation type="submission" date="2020-07" db="EMBL/GenBank/DDBJ databases">
        <title>Multicomponent nature underlies the extraordinary mechanical properties of spider dragline silk.</title>
        <authorList>
            <person name="Kono N."/>
            <person name="Nakamura H."/>
            <person name="Mori M."/>
            <person name="Yoshida Y."/>
            <person name="Ohtoshi R."/>
            <person name="Malay A.D."/>
            <person name="Moran D.A.P."/>
            <person name="Tomita M."/>
            <person name="Numata K."/>
            <person name="Arakawa K."/>
        </authorList>
    </citation>
    <scope>NUCLEOTIDE SEQUENCE</scope>
</reference>
<evidence type="ECO:0000313" key="2">
    <source>
        <dbReference type="EMBL" id="GFR05257.1"/>
    </source>
</evidence>
<dbReference type="Proteomes" id="UP000887116">
    <property type="component" value="Unassembled WGS sequence"/>
</dbReference>
<sequence>MKNFQACVLFETPCLVDNRYKLPTMHNISERISGELNATQVQNLQKSTNTQRTLEPVLSSNQSTAPQTTPPPIRLKINYRDQLKSLMQILPKL</sequence>
<feature type="compositionally biased region" description="Polar residues" evidence="1">
    <location>
        <begin position="46"/>
        <end position="67"/>
    </location>
</feature>
<keyword evidence="3" id="KW-1185">Reference proteome</keyword>
<protein>
    <submittedName>
        <fullName evidence="2">Uncharacterized protein</fullName>
    </submittedName>
</protein>
<proteinExistence type="predicted"/>
<evidence type="ECO:0000313" key="3">
    <source>
        <dbReference type="Proteomes" id="UP000887116"/>
    </source>
</evidence>
<comment type="caution">
    <text evidence="2">The sequence shown here is derived from an EMBL/GenBank/DDBJ whole genome shotgun (WGS) entry which is preliminary data.</text>
</comment>
<gene>
    <name evidence="2" type="ORF">TNCT_135851</name>
</gene>
<accession>A0A8X6LEB4</accession>
<name>A0A8X6LEB4_TRICU</name>